<feature type="transmembrane region" description="Helical" evidence="1">
    <location>
        <begin position="320"/>
        <end position="336"/>
    </location>
</feature>
<keyword evidence="1" id="KW-0472">Membrane</keyword>
<feature type="transmembrane region" description="Helical" evidence="1">
    <location>
        <begin position="245"/>
        <end position="269"/>
    </location>
</feature>
<feature type="transmembrane region" description="Helical" evidence="1">
    <location>
        <begin position="109"/>
        <end position="126"/>
    </location>
</feature>
<sequence length="449" mass="52668">MNKNNFGLLFLVNLIVILPVLYLSIYNYPSSDDFSYAIDSHKGFMERQIWHYNNWGSRYMATAFLITSPLNFGSDQYFGLYTFAFIMLFYFANHRILKDVGMEDKRKRFVVNLSIISVYTLLQTSLVENYFWLAGSATYFLPSILFIFYISCLKRIFSHQKVLLNSFFAINSMLIIGGCSELLVGFSGIITGILFIFYFIKNKKINYSYIILILLIIGLFLFVYLSPGNEVRGQIQKAELSLMDVAFMSINKVVVINIRYLVVGFILFVLLFKTLNVRLTINNKIKHPIYIFVFYNFLLFIGSFITIYKLTYYYPPRVENLLLFVSLIFIFLLSYIFYERYFVNLKNIYYFISGVAVCLVYFCIPKNSFQRESNLQLLYSDIFSGRAKEYMEQINERKQLIKHCDECTVPAIKNAPRSILFKDITSDKHHYINTSAAHFYQIKSIKTDE</sequence>
<dbReference type="RefSeq" id="WP_002686405.1">
    <property type="nucleotide sequence ID" value="NZ_UFTJ01000001.1"/>
</dbReference>
<protein>
    <submittedName>
        <fullName evidence="2">Uncharacterized protein</fullName>
    </submittedName>
</protein>
<dbReference type="AlphaFoldDB" id="A0A376C068"/>
<accession>A0A376C068</accession>
<reference evidence="2 3" key="1">
    <citation type="submission" date="2018-06" db="EMBL/GenBank/DDBJ databases">
        <authorList>
            <consortium name="Pathogen Informatics"/>
            <person name="Doyle S."/>
        </authorList>
    </citation>
    <scope>NUCLEOTIDE SEQUENCE [LARGE SCALE GENOMIC DNA]</scope>
    <source>
        <strain evidence="2 3">NCTC11661</strain>
    </source>
</reference>
<keyword evidence="1" id="KW-0812">Transmembrane</keyword>
<evidence type="ECO:0000256" key="1">
    <source>
        <dbReference type="SAM" id="Phobius"/>
    </source>
</evidence>
<proteinExistence type="predicted"/>
<name>A0A376C068_9FLAO</name>
<evidence type="ECO:0000313" key="2">
    <source>
        <dbReference type="EMBL" id="SSZ47187.1"/>
    </source>
</evidence>
<gene>
    <name evidence="2" type="ORF">NCTC11661_00853</name>
</gene>
<dbReference type="Pfam" id="PF19528">
    <property type="entry name" value="DUF6056"/>
    <property type="match status" value="1"/>
</dbReference>
<feature type="transmembrane region" description="Helical" evidence="1">
    <location>
        <begin position="206"/>
        <end position="225"/>
    </location>
</feature>
<dbReference type="Proteomes" id="UP000255515">
    <property type="component" value="Unassembled WGS sequence"/>
</dbReference>
<feature type="transmembrane region" description="Helical" evidence="1">
    <location>
        <begin position="7"/>
        <end position="26"/>
    </location>
</feature>
<feature type="transmembrane region" description="Helical" evidence="1">
    <location>
        <begin position="132"/>
        <end position="153"/>
    </location>
</feature>
<organism evidence="2 3">
    <name type="scientific">Bergeyella zoohelcum</name>
    <dbReference type="NCBI Taxonomy" id="1015"/>
    <lineage>
        <taxon>Bacteria</taxon>
        <taxon>Pseudomonadati</taxon>
        <taxon>Bacteroidota</taxon>
        <taxon>Flavobacteriia</taxon>
        <taxon>Flavobacteriales</taxon>
        <taxon>Weeksellaceae</taxon>
        <taxon>Bergeyella</taxon>
    </lineage>
</organism>
<feature type="transmembrane region" description="Helical" evidence="1">
    <location>
        <begin position="289"/>
        <end position="308"/>
    </location>
</feature>
<dbReference type="InterPro" id="IPR045691">
    <property type="entry name" value="DUF6056"/>
</dbReference>
<dbReference type="EMBL" id="UFTJ01000001">
    <property type="protein sequence ID" value="SSZ47187.1"/>
    <property type="molecule type" value="Genomic_DNA"/>
</dbReference>
<evidence type="ECO:0000313" key="3">
    <source>
        <dbReference type="Proteomes" id="UP000255515"/>
    </source>
</evidence>
<keyword evidence="1" id="KW-1133">Transmembrane helix</keyword>
<feature type="transmembrane region" description="Helical" evidence="1">
    <location>
        <begin position="174"/>
        <end position="200"/>
    </location>
</feature>
<feature type="transmembrane region" description="Helical" evidence="1">
    <location>
        <begin position="348"/>
        <end position="364"/>
    </location>
</feature>
<feature type="transmembrane region" description="Helical" evidence="1">
    <location>
        <begin position="78"/>
        <end position="97"/>
    </location>
</feature>